<keyword evidence="3 6" id="KW-0175">Coiled coil</keyword>
<dbReference type="InterPro" id="IPR011501">
    <property type="entry name" value="Noc3_N"/>
</dbReference>
<evidence type="ECO:0000259" key="9">
    <source>
        <dbReference type="Pfam" id="PF07540"/>
    </source>
</evidence>
<dbReference type="KEGG" id="bbrx:BRETT_003044"/>
<organism evidence="10 11">
    <name type="scientific">Dekkera bruxellensis</name>
    <name type="common">Brettanomyces custersii</name>
    <dbReference type="NCBI Taxonomy" id="5007"/>
    <lineage>
        <taxon>Eukaryota</taxon>
        <taxon>Fungi</taxon>
        <taxon>Dikarya</taxon>
        <taxon>Ascomycota</taxon>
        <taxon>Saccharomycotina</taxon>
        <taxon>Pichiomycetes</taxon>
        <taxon>Pichiales</taxon>
        <taxon>Pichiaceae</taxon>
        <taxon>Brettanomyces</taxon>
    </lineage>
</organism>
<dbReference type="InterPro" id="IPR005612">
    <property type="entry name" value="CCAAT-binding_factor"/>
</dbReference>
<comment type="function">
    <text evidence="5">Required for synthesis of 60S ribosomal subunits and the transport of pre-ribosomes from the nucleoplasm to the cytoplasm.</text>
</comment>
<dbReference type="RefSeq" id="XP_041139351.1">
    <property type="nucleotide sequence ID" value="XM_041281560.1"/>
</dbReference>
<accession>A0A871RGK1</accession>
<name>A0A871RGK1_DEKBR</name>
<dbReference type="OrthoDB" id="10263597at2759"/>
<dbReference type="GO" id="GO:0006270">
    <property type="term" value="P:DNA replication initiation"/>
    <property type="evidence" value="ECO:0007669"/>
    <property type="project" value="TreeGrafter"/>
</dbReference>
<dbReference type="PIRSF" id="PIRSF028977">
    <property type="entry name" value="Nucleolar_complex_p3"/>
    <property type="match status" value="1"/>
</dbReference>
<feature type="compositionally biased region" description="Acidic residues" evidence="7">
    <location>
        <begin position="128"/>
        <end position="138"/>
    </location>
</feature>
<comment type="subcellular location">
    <subcellularLocation>
        <location evidence="1 5">Nucleus</location>
        <location evidence="1 5">Nucleolus</location>
    </subcellularLocation>
</comment>
<protein>
    <recommendedName>
        <fullName evidence="5">Nucleolar complex-associated protein 3</fullName>
    </recommendedName>
</protein>
<reference evidence="10" key="2">
    <citation type="journal article" name="BMC Genomics">
        <title>New genome assemblies reveal patterns of domestication and adaptation across Brettanomyces (Dekkera) species.</title>
        <authorList>
            <person name="Roach M.J."/>
            <person name="Borneman A.R."/>
        </authorList>
    </citation>
    <scope>NUCLEOTIDE SEQUENCE</scope>
    <source>
        <strain evidence="10">UCD 2041</strain>
    </source>
</reference>
<feature type="compositionally biased region" description="Acidic residues" evidence="7">
    <location>
        <begin position="100"/>
        <end position="117"/>
    </location>
</feature>
<dbReference type="GO" id="GO:0042254">
    <property type="term" value="P:ribosome biogenesis"/>
    <property type="evidence" value="ECO:0007669"/>
    <property type="project" value="UniProtKB-KW"/>
</dbReference>
<evidence type="ECO:0000259" key="8">
    <source>
        <dbReference type="Pfam" id="PF03914"/>
    </source>
</evidence>
<feature type="domain" description="Nucleolar complex-associated protein 3 N-terminal" evidence="9">
    <location>
        <begin position="150"/>
        <end position="240"/>
    </location>
</feature>
<dbReference type="GO" id="GO:0003682">
    <property type="term" value="F:chromatin binding"/>
    <property type="evidence" value="ECO:0007669"/>
    <property type="project" value="TreeGrafter"/>
</dbReference>
<evidence type="ECO:0000256" key="3">
    <source>
        <dbReference type="ARBA" id="ARBA00023054"/>
    </source>
</evidence>
<proteinExistence type="inferred from homology"/>
<feature type="region of interest" description="Disordered" evidence="7">
    <location>
        <begin position="92"/>
        <end position="147"/>
    </location>
</feature>
<dbReference type="AlphaFoldDB" id="A0A871RGK1"/>
<feature type="domain" description="CCAAT-binding factor" evidence="8">
    <location>
        <begin position="498"/>
        <end position="676"/>
    </location>
</feature>
<dbReference type="PANTHER" id="PTHR14428">
    <property type="entry name" value="NUCLEOLAR COMPLEX PROTEIN 3"/>
    <property type="match status" value="1"/>
</dbReference>
<dbReference type="GO" id="GO:0005730">
    <property type="term" value="C:nucleolus"/>
    <property type="evidence" value="ECO:0007669"/>
    <property type="project" value="UniProtKB-SubCell"/>
</dbReference>
<sequence>MGKRSRKETFIAAKRPKNGNDPLSESNVFAELANDSRGDDALSVGSRRHHNMYKEDANKIEDYELTPRSFKGVSSDATEGLPVKTADGGLKRIVLKDSDSENEANEVESEKSDEDNDIAPFDGNENVPDYDEANDEDYKELSPETREKKIKEDIAQMAESLMENPEDNVLLFAKLLRMMSSHVPSTAKLSLLSVVPVFKSICPSYKVRPLTDAEKHEKMSNDVQKVRFFEQNLVRYYRKYLDVLSLHSLKFSTSPKATDLDIVLGILSTRAACQLASPLRFFNFRSDLMRILIRRIMHKPASAAEYDVFKECVKTLEALLVEDVDLGSISLDISRMLSRSIRRRNMKVDESVVNIFLSLTVLRDYDPHASAEEKEKKIKLKRKEKVFLTKKQRKELKEKKKIEKEIKDAEFKITAEERERFQAEILRTLLTLYLEILRSRPEKLMAPVLEGISKYGRQVNLDMIGDFLQVLREISHDLLDSSNDNIMFLNASQTRQVLLCVITSFSLLSYLPSKRVHLDLNKFVEYLYGLLPLLSEDAEIEFSYKTLRLMDPLATDLKMKPSVNISTEAELLLKGLNAIFFKSRSGSQARSLAFTKRLYTAMLQFPDKSTIAVMKFIGKLISRYDDIVSLYTTEDRIQNGVYRPYAETIEGANTEVAVLWENLLLEKHYNPTIAMGARALINRAKKEPGFM</sequence>
<reference evidence="10" key="1">
    <citation type="submission" date="2020-10" db="EMBL/GenBank/DDBJ databases">
        <authorList>
            <person name="Palmer J.M."/>
        </authorList>
    </citation>
    <scope>NUCLEOTIDE SEQUENCE</scope>
    <source>
        <strain evidence="10">UCD 2041</strain>
    </source>
</reference>
<evidence type="ECO:0000256" key="1">
    <source>
        <dbReference type="ARBA" id="ARBA00004604"/>
    </source>
</evidence>
<evidence type="ECO:0000256" key="7">
    <source>
        <dbReference type="SAM" id="MobiDB-lite"/>
    </source>
</evidence>
<keyword evidence="5" id="KW-0690">Ribosome biogenesis</keyword>
<dbReference type="PANTHER" id="PTHR14428:SF5">
    <property type="entry name" value="NUCLEOLAR COMPLEX PROTEIN 3 HOMOLOG"/>
    <property type="match status" value="1"/>
</dbReference>
<dbReference type="GeneID" id="64574968"/>
<keyword evidence="4" id="KW-0539">Nucleus</keyword>
<evidence type="ECO:0000256" key="6">
    <source>
        <dbReference type="SAM" id="Coils"/>
    </source>
</evidence>
<feature type="coiled-coil region" evidence="6">
    <location>
        <begin position="371"/>
        <end position="419"/>
    </location>
</feature>
<dbReference type="EMBL" id="CP063137">
    <property type="protein sequence ID" value="QOU22858.1"/>
    <property type="molecule type" value="Genomic_DNA"/>
</dbReference>
<evidence type="ECO:0000313" key="10">
    <source>
        <dbReference type="EMBL" id="QOU22858.1"/>
    </source>
</evidence>
<dbReference type="Pfam" id="PF03914">
    <property type="entry name" value="CBF"/>
    <property type="match status" value="1"/>
</dbReference>
<evidence type="ECO:0000313" key="11">
    <source>
        <dbReference type="Proteomes" id="UP000663131"/>
    </source>
</evidence>
<gene>
    <name evidence="10" type="ORF">BRETT_003044</name>
</gene>
<dbReference type="Pfam" id="PF07540">
    <property type="entry name" value="NOC3p"/>
    <property type="match status" value="1"/>
</dbReference>
<evidence type="ECO:0000256" key="2">
    <source>
        <dbReference type="ARBA" id="ARBA00007797"/>
    </source>
</evidence>
<dbReference type="Proteomes" id="UP000663131">
    <property type="component" value="Chromosome 9"/>
</dbReference>
<dbReference type="InterPro" id="IPR016903">
    <property type="entry name" value="Nucleolar_cplx-assoc_3"/>
</dbReference>
<feature type="region of interest" description="Disordered" evidence="7">
    <location>
        <begin position="1"/>
        <end position="25"/>
    </location>
</feature>
<evidence type="ECO:0000256" key="5">
    <source>
        <dbReference type="PIRNR" id="PIRNR028977"/>
    </source>
</evidence>
<comment type="similarity">
    <text evidence="2 5">Belongs to the CBF/MAK21 family.</text>
</comment>
<evidence type="ECO:0000256" key="4">
    <source>
        <dbReference type="ARBA" id="ARBA00023242"/>
    </source>
</evidence>